<dbReference type="Proteomes" id="UP000271974">
    <property type="component" value="Unassembled WGS sequence"/>
</dbReference>
<reference evidence="3 4" key="1">
    <citation type="submission" date="2019-01" db="EMBL/GenBank/DDBJ databases">
        <title>A draft genome assembly of the solar-powered sea slug Elysia chlorotica.</title>
        <authorList>
            <person name="Cai H."/>
            <person name="Li Q."/>
            <person name="Fang X."/>
            <person name="Li J."/>
            <person name="Curtis N.E."/>
            <person name="Altenburger A."/>
            <person name="Shibata T."/>
            <person name="Feng M."/>
            <person name="Maeda T."/>
            <person name="Schwartz J.A."/>
            <person name="Shigenobu S."/>
            <person name="Lundholm N."/>
            <person name="Nishiyama T."/>
            <person name="Yang H."/>
            <person name="Hasebe M."/>
            <person name="Li S."/>
            <person name="Pierce S.K."/>
            <person name="Wang J."/>
        </authorList>
    </citation>
    <scope>NUCLEOTIDE SEQUENCE [LARGE SCALE GENOMIC DNA]</scope>
    <source>
        <strain evidence="3">EC2010</strain>
        <tissue evidence="3">Whole organism of an adult</tissue>
    </source>
</reference>
<dbReference type="EMBL" id="RQTK01000560">
    <property type="protein sequence ID" value="RUS77692.1"/>
    <property type="molecule type" value="Genomic_DNA"/>
</dbReference>
<protein>
    <recommendedName>
        <fullName evidence="2">SEA domain-containing protein</fullName>
    </recommendedName>
</protein>
<dbReference type="Pfam" id="PF01390">
    <property type="entry name" value="SEA"/>
    <property type="match status" value="1"/>
</dbReference>
<feature type="domain" description="SEA" evidence="2">
    <location>
        <begin position="34"/>
        <end position="150"/>
    </location>
</feature>
<dbReference type="OrthoDB" id="6162704at2759"/>
<keyword evidence="4" id="KW-1185">Reference proteome</keyword>
<organism evidence="3 4">
    <name type="scientific">Elysia chlorotica</name>
    <name type="common">Eastern emerald elysia</name>
    <name type="synonym">Sea slug</name>
    <dbReference type="NCBI Taxonomy" id="188477"/>
    <lineage>
        <taxon>Eukaryota</taxon>
        <taxon>Metazoa</taxon>
        <taxon>Spiralia</taxon>
        <taxon>Lophotrochozoa</taxon>
        <taxon>Mollusca</taxon>
        <taxon>Gastropoda</taxon>
        <taxon>Heterobranchia</taxon>
        <taxon>Euthyneura</taxon>
        <taxon>Panpulmonata</taxon>
        <taxon>Sacoglossa</taxon>
        <taxon>Placobranchoidea</taxon>
        <taxon>Plakobranchidae</taxon>
        <taxon>Elysia</taxon>
    </lineage>
</organism>
<proteinExistence type="predicted"/>
<evidence type="ECO:0000256" key="1">
    <source>
        <dbReference type="SAM" id="MobiDB-lite"/>
    </source>
</evidence>
<dbReference type="InterPro" id="IPR000082">
    <property type="entry name" value="SEA_dom"/>
</dbReference>
<name>A0A3S1BXU8_ELYCH</name>
<comment type="caution">
    <text evidence="3">The sequence shown here is derived from an EMBL/GenBank/DDBJ whole genome shotgun (WGS) entry which is preliminary data.</text>
</comment>
<dbReference type="AlphaFoldDB" id="A0A3S1BXU8"/>
<evidence type="ECO:0000313" key="4">
    <source>
        <dbReference type="Proteomes" id="UP000271974"/>
    </source>
</evidence>
<feature type="non-terminal residue" evidence="3">
    <location>
        <position position="1"/>
    </location>
</feature>
<evidence type="ECO:0000259" key="2">
    <source>
        <dbReference type="PROSITE" id="PS50024"/>
    </source>
</evidence>
<evidence type="ECO:0000313" key="3">
    <source>
        <dbReference type="EMBL" id="RUS77692.1"/>
    </source>
</evidence>
<feature type="region of interest" description="Disordered" evidence="1">
    <location>
        <begin position="1"/>
        <end position="25"/>
    </location>
</feature>
<feature type="compositionally biased region" description="Low complexity" evidence="1">
    <location>
        <begin position="1"/>
        <end position="18"/>
    </location>
</feature>
<gene>
    <name evidence="3" type="ORF">EGW08_014557</name>
</gene>
<feature type="non-terminal residue" evidence="3">
    <location>
        <position position="201"/>
    </location>
</feature>
<sequence>DDNTPAVTTPATDATVTPKDGLTRNTDEPKETAVFAPVTLSFQMDLRFEIEFNPGLKDPASDIYQQATKDYETELTNAYRTLPNFKRVVILGFWEGSVGVRYEVEYGALDADSSLPLGVQKMKDELQKVKVELFKLPGVDKSWVNNTFNDAGLSNALVQLTEFGEDVCSHPEICADPVRYQCEKARGLCVHKCSAPGVCPH</sequence>
<accession>A0A3S1BXU8</accession>
<dbReference type="PROSITE" id="PS50024">
    <property type="entry name" value="SEA"/>
    <property type="match status" value="1"/>
</dbReference>